<evidence type="ECO:0000256" key="7">
    <source>
        <dbReference type="ARBA" id="ARBA00022697"/>
    </source>
</evidence>
<evidence type="ECO:0000256" key="2">
    <source>
        <dbReference type="ARBA" id="ARBA00005062"/>
    </source>
</evidence>
<gene>
    <name evidence="16" type="primary">hom_2</name>
    <name evidence="16" type="ORF">ERS852578_01650</name>
</gene>
<evidence type="ECO:0000256" key="12">
    <source>
        <dbReference type="PIRSR" id="PIRSR000098-1"/>
    </source>
</evidence>
<evidence type="ECO:0000259" key="14">
    <source>
        <dbReference type="Pfam" id="PF00742"/>
    </source>
</evidence>
<dbReference type="GO" id="GO:0004412">
    <property type="term" value="F:homoserine dehydrogenase activity"/>
    <property type="evidence" value="ECO:0007669"/>
    <property type="project" value="UniProtKB-EC"/>
</dbReference>
<feature type="domain" description="Aspartate/homoserine dehydrogenase NAD-binding" evidence="15">
    <location>
        <begin position="8"/>
        <end position="124"/>
    </location>
</feature>
<keyword evidence="6" id="KW-0028">Amino-acid biosynthesis</keyword>
<dbReference type="UniPathway" id="UPA00050">
    <property type="reaction ID" value="UER00063"/>
</dbReference>
<dbReference type="FunFam" id="3.30.360.10:FF:000005">
    <property type="entry name" value="Homoserine dehydrogenase"/>
    <property type="match status" value="1"/>
</dbReference>
<evidence type="ECO:0000256" key="13">
    <source>
        <dbReference type="PIRSR" id="PIRSR000098-2"/>
    </source>
</evidence>
<keyword evidence="7" id="KW-0791">Threonine biosynthesis</keyword>
<accession>A0A173THD3</accession>
<dbReference type="GO" id="GO:0050661">
    <property type="term" value="F:NADP binding"/>
    <property type="evidence" value="ECO:0007669"/>
    <property type="project" value="InterPro"/>
</dbReference>
<keyword evidence="10" id="KW-0486">Methionine biosynthesis</keyword>
<feature type="binding site" evidence="13">
    <location>
        <position position="185"/>
    </location>
    <ligand>
        <name>L-homoserine</name>
        <dbReference type="ChEBI" id="CHEBI:57476"/>
    </ligand>
</feature>
<evidence type="ECO:0000256" key="9">
    <source>
        <dbReference type="ARBA" id="ARBA00023053"/>
    </source>
</evidence>
<evidence type="ECO:0000256" key="1">
    <source>
        <dbReference type="ARBA" id="ARBA00005056"/>
    </source>
</evidence>
<dbReference type="SUPFAM" id="SSF55347">
    <property type="entry name" value="Glyceraldehyde-3-phosphate dehydrogenase-like, C-terminal domain"/>
    <property type="match status" value="1"/>
</dbReference>
<dbReference type="InterPro" id="IPR036291">
    <property type="entry name" value="NAD(P)-bd_dom_sf"/>
</dbReference>
<dbReference type="InterPro" id="IPR016204">
    <property type="entry name" value="HDH"/>
</dbReference>
<feature type="domain" description="Homoserine dehydrogenase catalytic" evidence="14">
    <location>
        <begin position="132"/>
        <end position="310"/>
    </location>
</feature>
<name>A0A173THD3_9FIRM</name>
<keyword evidence="9" id="KW-0915">Sodium</keyword>
<dbReference type="OrthoDB" id="9808167at2"/>
<dbReference type="Pfam" id="PF00742">
    <property type="entry name" value="Homoserine_dh"/>
    <property type="match status" value="1"/>
</dbReference>
<dbReference type="UniPathway" id="UPA00051">
    <property type="reaction ID" value="UER00465"/>
</dbReference>
<evidence type="ECO:0000256" key="6">
    <source>
        <dbReference type="ARBA" id="ARBA00022605"/>
    </source>
</evidence>
<evidence type="ECO:0000256" key="3">
    <source>
        <dbReference type="ARBA" id="ARBA00006753"/>
    </source>
</evidence>
<dbReference type="PANTHER" id="PTHR43331:SF1">
    <property type="entry name" value="HOMOSERINE DEHYDROGENASE"/>
    <property type="match status" value="1"/>
</dbReference>
<dbReference type="InterPro" id="IPR005106">
    <property type="entry name" value="Asp/hSer_DH_NAD-bd"/>
</dbReference>
<keyword evidence="13" id="KW-0521">NADP</keyword>
<dbReference type="GO" id="GO:0009086">
    <property type="term" value="P:methionine biosynthetic process"/>
    <property type="evidence" value="ECO:0007669"/>
    <property type="project" value="UniProtKB-KW"/>
</dbReference>
<dbReference type="Gene3D" id="3.30.70.260">
    <property type="match status" value="1"/>
</dbReference>
<evidence type="ECO:0000313" key="16">
    <source>
        <dbReference type="EMBL" id="CUN01509.1"/>
    </source>
</evidence>
<evidence type="ECO:0000259" key="15">
    <source>
        <dbReference type="Pfam" id="PF03447"/>
    </source>
</evidence>
<proteinExistence type="inferred from homology"/>
<dbReference type="NCBIfam" id="NF004976">
    <property type="entry name" value="PRK06349.1"/>
    <property type="match status" value="1"/>
</dbReference>
<dbReference type="EMBL" id="CYYC01000018">
    <property type="protein sequence ID" value="CUN01509.1"/>
    <property type="molecule type" value="Genomic_DNA"/>
</dbReference>
<dbReference type="InterPro" id="IPR001342">
    <property type="entry name" value="HDH_cat"/>
</dbReference>
<dbReference type="SUPFAM" id="SSF51735">
    <property type="entry name" value="NAD(P)-binding Rossmann-fold domains"/>
    <property type="match status" value="1"/>
</dbReference>
<dbReference type="AlphaFoldDB" id="A0A173THD3"/>
<keyword evidence="8 16" id="KW-0560">Oxidoreductase</keyword>
<comment type="catalytic activity">
    <reaction evidence="11">
        <text>L-homoserine + NADP(+) = L-aspartate 4-semialdehyde + NADPH + H(+)</text>
        <dbReference type="Rhea" id="RHEA:15761"/>
        <dbReference type="ChEBI" id="CHEBI:15378"/>
        <dbReference type="ChEBI" id="CHEBI:57476"/>
        <dbReference type="ChEBI" id="CHEBI:57783"/>
        <dbReference type="ChEBI" id="CHEBI:58349"/>
        <dbReference type="ChEBI" id="CHEBI:537519"/>
        <dbReference type="EC" id="1.1.1.3"/>
    </reaction>
    <physiologicalReaction direction="right-to-left" evidence="11">
        <dbReference type="Rhea" id="RHEA:15763"/>
    </physiologicalReaction>
</comment>
<dbReference type="Gene3D" id="3.30.360.10">
    <property type="entry name" value="Dihydrodipicolinate Reductase, domain 2"/>
    <property type="match status" value="1"/>
</dbReference>
<evidence type="ECO:0000256" key="10">
    <source>
        <dbReference type="ARBA" id="ARBA00023167"/>
    </source>
</evidence>
<dbReference type="PIRSF" id="PIRSF000098">
    <property type="entry name" value="Homoser_dehydrog"/>
    <property type="match status" value="1"/>
</dbReference>
<evidence type="ECO:0000256" key="4">
    <source>
        <dbReference type="ARBA" id="ARBA00013213"/>
    </source>
</evidence>
<dbReference type="Pfam" id="PF03447">
    <property type="entry name" value="NAD_binding_3"/>
    <property type="match status" value="1"/>
</dbReference>
<dbReference type="EC" id="1.1.1.3" evidence="4"/>
<evidence type="ECO:0000256" key="8">
    <source>
        <dbReference type="ARBA" id="ARBA00023002"/>
    </source>
</evidence>
<organism evidence="16 17">
    <name type="scientific">Anaerobutyricum hallii</name>
    <dbReference type="NCBI Taxonomy" id="39488"/>
    <lineage>
        <taxon>Bacteria</taxon>
        <taxon>Bacillati</taxon>
        <taxon>Bacillota</taxon>
        <taxon>Clostridia</taxon>
        <taxon>Lachnospirales</taxon>
        <taxon>Lachnospiraceae</taxon>
        <taxon>Anaerobutyricum</taxon>
    </lineage>
</organism>
<feature type="active site" description="Proton donor" evidence="12">
    <location>
        <position position="200"/>
    </location>
</feature>
<comment type="similarity">
    <text evidence="3">Belongs to the homoserine dehydrogenase family.</text>
</comment>
<comment type="pathway">
    <text evidence="1">Amino-acid biosynthesis; L-threonine biosynthesis; L-threonine from L-aspartate: step 3/5.</text>
</comment>
<dbReference type="Proteomes" id="UP000095390">
    <property type="component" value="Unassembled WGS sequence"/>
</dbReference>
<evidence type="ECO:0000256" key="11">
    <source>
        <dbReference type="ARBA" id="ARBA00048841"/>
    </source>
</evidence>
<evidence type="ECO:0000256" key="5">
    <source>
        <dbReference type="ARBA" id="ARBA00013376"/>
    </source>
</evidence>
<dbReference type="PANTHER" id="PTHR43331">
    <property type="entry name" value="HOMOSERINE DEHYDROGENASE"/>
    <property type="match status" value="1"/>
</dbReference>
<feature type="binding site" evidence="13">
    <location>
        <begin position="7"/>
        <end position="14"/>
    </location>
    <ligand>
        <name>NADP(+)</name>
        <dbReference type="ChEBI" id="CHEBI:58349"/>
    </ligand>
</feature>
<feature type="binding site" evidence="13">
    <location>
        <position position="100"/>
    </location>
    <ligand>
        <name>NADPH</name>
        <dbReference type="ChEBI" id="CHEBI:57783"/>
    </ligand>
</feature>
<dbReference type="Gene3D" id="3.40.50.720">
    <property type="entry name" value="NAD(P)-binding Rossmann-like Domain"/>
    <property type="match status" value="1"/>
</dbReference>
<evidence type="ECO:0000313" key="17">
    <source>
        <dbReference type="Proteomes" id="UP000095390"/>
    </source>
</evidence>
<dbReference type="RefSeq" id="WP_055182916.1">
    <property type="nucleotide sequence ID" value="NZ_CAUDVV010000010.1"/>
</dbReference>
<comment type="pathway">
    <text evidence="2">Amino-acid biosynthesis; L-methionine biosynthesis via de novo pathway; L-homoserine from L-aspartate: step 3/3.</text>
</comment>
<protein>
    <recommendedName>
        <fullName evidence="5">Homoserine dehydrogenase</fullName>
        <ecNumber evidence="4">1.1.1.3</ecNumber>
    </recommendedName>
</protein>
<reference evidence="16 17" key="1">
    <citation type="submission" date="2015-09" db="EMBL/GenBank/DDBJ databases">
        <authorList>
            <consortium name="Pathogen Informatics"/>
        </authorList>
    </citation>
    <scope>NUCLEOTIDE SEQUENCE [LARGE SCALE GENOMIC DNA]</scope>
    <source>
        <strain evidence="16 17">2789STDY5834966</strain>
    </source>
</reference>
<sequence length="401" mass="43665">MVNVAVLGYGTIGSGVVEVLQTNTEVIAQRAGEEIAVKYILDLRDFPGDPNADKIVHDYDIIDKDEDVQVVVECMGGVEPAYTFVKRALLNGRSVATSNKELVAKHGAELIAIAHEKNINFLFEASVGGGIPIIRPLVQCLTADVIEEVSGILNGTTNYMLTRMKEEGISFEEALKEAQEKGYAELHPEADVEGYDACRKIAILSSLAFGQQVDFEDIYTEGITSITAEDIRYATAMNKSIKLLGNSWRVDGKIYAMVCPMLLDNAHPLSGVNDVFNAIFVRGNMVDETMFYGKGAGKLPTASAVAADVVDCVKHTGKNIKILWNPEKLTLSDLGDFERQYFVRMPADAEAKAITAAFGAVEMVSVEGINEKAFITGVMKESAFNEAAEKTGHIINRIRLD</sequence>
<dbReference type="GO" id="GO:0009088">
    <property type="term" value="P:threonine biosynthetic process"/>
    <property type="evidence" value="ECO:0007669"/>
    <property type="project" value="UniProtKB-UniPathway"/>
</dbReference>